<reference evidence="3 4" key="1">
    <citation type="submission" date="2021-03" db="EMBL/GenBank/DDBJ databases">
        <title>Sequencing the genomes of 1000 actinobacteria strains.</title>
        <authorList>
            <person name="Klenk H.-P."/>
        </authorList>
    </citation>
    <scope>NUCLEOTIDE SEQUENCE [LARGE SCALE GENOMIC DNA]</scope>
    <source>
        <strain evidence="3 4">DSM 44506</strain>
    </source>
</reference>
<evidence type="ECO:0000313" key="4">
    <source>
        <dbReference type="Proteomes" id="UP001519305"/>
    </source>
</evidence>
<dbReference type="RefSeq" id="WP_209654241.1">
    <property type="nucleotide sequence ID" value="NZ_CP047357.1"/>
</dbReference>
<keyword evidence="2" id="KW-0812">Transmembrane</keyword>
<evidence type="ECO:0000256" key="1">
    <source>
        <dbReference type="SAM" id="MobiDB-lite"/>
    </source>
</evidence>
<keyword evidence="2" id="KW-1133">Transmembrane helix</keyword>
<gene>
    <name evidence="3" type="ORF">JOF33_002295</name>
</gene>
<name>A0ABS4UAL5_9CORY</name>
<keyword evidence="2" id="KW-0472">Membrane</keyword>
<feature type="compositionally biased region" description="Gly residues" evidence="1">
    <location>
        <begin position="1"/>
        <end position="62"/>
    </location>
</feature>
<feature type="transmembrane region" description="Helical" evidence="2">
    <location>
        <begin position="179"/>
        <end position="197"/>
    </location>
</feature>
<feature type="transmembrane region" description="Helical" evidence="2">
    <location>
        <begin position="209"/>
        <end position="238"/>
    </location>
</feature>
<evidence type="ECO:0000256" key="2">
    <source>
        <dbReference type="SAM" id="Phobius"/>
    </source>
</evidence>
<keyword evidence="4" id="KW-1185">Reference proteome</keyword>
<proteinExistence type="predicted"/>
<accession>A0ABS4UAL5</accession>
<dbReference type="Proteomes" id="UP001519305">
    <property type="component" value="Unassembled WGS sequence"/>
</dbReference>
<organism evidence="3 4">
    <name type="scientific">Corynebacterium freneyi</name>
    <dbReference type="NCBI Taxonomy" id="134034"/>
    <lineage>
        <taxon>Bacteria</taxon>
        <taxon>Bacillati</taxon>
        <taxon>Actinomycetota</taxon>
        <taxon>Actinomycetes</taxon>
        <taxon>Mycobacteriales</taxon>
        <taxon>Corynebacteriaceae</taxon>
        <taxon>Corynebacterium</taxon>
    </lineage>
</organism>
<evidence type="ECO:0000313" key="3">
    <source>
        <dbReference type="EMBL" id="MBP2333596.1"/>
    </source>
</evidence>
<feature type="region of interest" description="Disordered" evidence="1">
    <location>
        <begin position="1"/>
        <end position="100"/>
    </location>
</feature>
<feature type="transmembrane region" description="Helical" evidence="2">
    <location>
        <begin position="111"/>
        <end position="137"/>
    </location>
</feature>
<dbReference type="EMBL" id="JAGINY010000001">
    <property type="protein sequence ID" value="MBP2333596.1"/>
    <property type="molecule type" value="Genomic_DNA"/>
</dbReference>
<sequence>MNGNGNFGGPGFGQSGFGQGGFGGGSDQSGFGHGGGFGGSGQAGGFGSGFGGTGGFGAGGGQPATPDRSGFGGGFAPGGDDYRFGGPAPGGHTGPTGHKAPFGQRMASMKFFNAPVTILIAFAMQLVTAGVVIWRLVERWQLPERPTTGVGLLEGYEDRIASAIGANDSFRPENILETTIFWGIILVVLLLMAFFTVKGENWARIVLTLLCIAGVLLLAVSGFAIAGLACVITLPLLWVPVNKSWFGQV</sequence>
<protein>
    <submittedName>
        <fullName evidence="3">Uncharacterized protein</fullName>
    </submittedName>
</protein>
<comment type="caution">
    <text evidence="3">The sequence shown here is derived from an EMBL/GenBank/DDBJ whole genome shotgun (WGS) entry which is preliminary data.</text>
</comment>